<dbReference type="InterPro" id="IPR024745">
    <property type="entry name" value="GH44_cat"/>
</dbReference>
<gene>
    <name evidence="2" type="ORF">KJ970_01290</name>
</gene>
<comment type="caution">
    <text evidence="2">The sequence shown here is derived from an EMBL/GenBank/DDBJ whole genome shotgun (WGS) entry which is preliminary data.</text>
</comment>
<dbReference type="SUPFAM" id="SSF51445">
    <property type="entry name" value="(Trans)glycosidases"/>
    <property type="match status" value="1"/>
</dbReference>
<dbReference type="Gene3D" id="3.20.20.80">
    <property type="entry name" value="Glycosidases"/>
    <property type="match status" value="1"/>
</dbReference>
<proteinExistence type="predicted"/>
<dbReference type="NCBIfam" id="TIGR04183">
    <property type="entry name" value="Por_Secre_tail"/>
    <property type="match status" value="1"/>
</dbReference>
<evidence type="ECO:0000313" key="2">
    <source>
        <dbReference type="EMBL" id="MBU2689536.1"/>
    </source>
</evidence>
<sequence length="651" mass="71744">MMEPAGGVSISTSLAICNRRLSLTAATNIRHRQGRSRMRGFILLGCLALAVQTAWAEIDVDFTVDTETTLHQISPLIYGANGQALETATARRIGGNRLTGYNWENNASHAGADWYHQNDNYMPWIMGIDPSQYEEPGIVLTTFHDISLAHNAYSLITLQMAGYAARDKDGVVDESETAPSPRWTEVINRKPGAFAHPPDTADGGLYIDEMLNYLLETYGSGAGPTGIKAYALDNEPALWPYTHPRIFPEALTVAELLERSIGLSHTIKSMDPTAETFGPCLYGFNAFYNLQNAPDWNEYSGNYNRFIETYLDYMRAASDTAGMRLLDVLDVHWYPEPSGVYSGDTTRAVAEVRMQVTRSLWDSTYVEPSWIGQWFSPVRIIPYLQGAIDNYYPDTKLAVTEYDYGAPDHISGGLAQVDALGIFGRYRLYFASKWGAVSEYIEAAYKLYRDGDGAGMCFGDQCLPAATSDIENSAIYAAHAGTDSLHLILINRNYDEVMAGHFTLDGAAAYSHGESWAITRSDTLIHSGAAVEIADGRTFDFSLPPLSAHHLVLHRESSDVVTSDPLRAVPTGISIQPHPVRSILHLAYPEEISCAGRVSIHDISGRKLREVSNPTGINPLVIDDLALAPGTYFLRVVAGDRRFTRKLVMAE</sequence>
<name>A0A948RT54_UNCEI</name>
<dbReference type="InterPro" id="IPR026444">
    <property type="entry name" value="Secre_tail"/>
</dbReference>
<dbReference type="Gene3D" id="2.60.40.1180">
    <property type="entry name" value="Golgi alpha-mannosidase II"/>
    <property type="match status" value="1"/>
</dbReference>
<dbReference type="InterPro" id="IPR017853">
    <property type="entry name" value="GH"/>
</dbReference>
<evidence type="ECO:0000259" key="1">
    <source>
        <dbReference type="Pfam" id="PF12891"/>
    </source>
</evidence>
<dbReference type="Pfam" id="PF12891">
    <property type="entry name" value="Glyco_hydro_44"/>
    <property type="match status" value="1"/>
</dbReference>
<dbReference type="EMBL" id="JAHJDP010000011">
    <property type="protein sequence ID" value="MBU2689536.1"/>
    <property type="molecule type" value="Genomic_DNA"/>
</dbReference>
<organism evidence="2 3">
    <name type="scientific">Eiseniibacteriota bacterium</name>
    <dbReference type="NCBI Taxonomy" id="2212470"/>
    <lineage>
        <taxon>Bacteria</taxon>
        <taxon>Candidatus Eiseniibacteriota</taxon>
    </lineage>
</organism>
<feature type="domain" description="Glycoside hydrolase family 44 catalytic" evidence="1">
    <location>
        <begin position="108"/>
        <end position="336"/>
    </location>
</feature>
<protein>
    <submittedName>
        <fullName evidence="2">T9SS type A sorting domain-containing protein</fullName>
    </submittedName>
</protein>
<dbReference type="InterPro" id="IPR013780">
    <property type="entry name" value="Glyco_hydro_b"/>
</dbReference>
<accession>A0A948RT54</accession>
<reference evidence="2" key="1">
    <citation type="submission" date="2021-05" db="EMBL/GenBank/DDBJ databases">
        <title>Energy efficiency and biological interactions define the core microbiome of deep oligotrophic groundwater.</title>
        <authorList>
            <person name="Mehrshad M."/>
            <person name="Lopez-Fernandez M."/>
            <person name="Bell E."/>
            <person name="Bernier-Latmani R."/>
            <person name="Bertilsson S."/>
            <person name="Dopson M."/>
        </authorList>
    </citation>
    <scope>NUCLEOTIDE SEQUENCE</scope>
    <source>
        <strain evidence="2">Modern_marine.mb.64</strain>
    </source>
</reference>
<dbReference type="Proteomes" id="UP000777784">
    <property type="component" value="Unassembled WGS sequence"/>
</dbReference>
<evidence type="ECO:0000313" key="3">
    <source>
        <dbReference type="Proteomes" id="UP000777784"/>
    </source>
</evidence>
<dbReference type="AlphaFoldDB" id="A0A948RT54"/>